<accession>A0ABD0JQY6</accession>
<reference evidence="1 2" key="1">
    <citation type="journal article" date="2023" name="Sci. Data">
        <title>Genome assembly of the Korean intertidal mud-creeper Batillaria attramentaria.</title>
        <authorList>
            <person name="Patra A.K."/>
            <person name="Ho P.T."/>
            <person name="Jun S."/>
            <person name="Lee S.J."/>
            <person name="Kim Y."/>
            <person name="Won Y.J."/>
        </authorList>
    </citation>
    <scope>NUCLEOTIDE SEQUENCE [LARGE SCALE GENOMIC DNA]</scope>
    <source>
        <strain evidence="1">Wonlab-2016</strain>
    </source>
</reference>
<gene>
    <name evidence="1" type="ORF">BaRGS_00031514</name>
</gene>
<protein>
    <submittedName>
        <fullName evidence="1">Uncharacterized protein</fullName>
    </submittedName>
</protein>
<proteinExistence type="predicted"/>
<evidence type="ECO:0000313" key="2">
    <source>
        <dbReference type="Proteomes" id="UP001519460"/>
    </source>
</evidence>
<organism evidence="1 2">
    <name type="scientific">Batillaria attramentaria</name>
    <dbReference type="NCBI Taxonomy" id="370345"/>
    <lineage>
        <taxon>Eukaryota</taxon>
        <taxon>Metazoa</taxon>
        <taxon>Spiralia</taxon>
        <taxon>Lophotrochozoa</taxon>
        <taxon>Mollusca</taxon>
        <taxon>Gastropoda</taxon>
        <taxon>Caenogastropoda</taxon>
        <taxon>Sorbeoconcha</taxon>
        <taxon>Cerithioidea</taxon>
        <taxon>Batillariidae</taxon>
        <taxon>Batillaria</taxon>
    </lineage>
</organism>
<sequence>MSIREWNIEYDQKVKEVLQKRLTGERQSRDNYHIIKTFGISEFGGLQQVIRLKSGKIMVPEERKQDLIFAMPHETGSKKNEKKTQKASRLTLFTKNKTKQKTLGLTKIPKHTMSIFPPV</sequence>
<keyword evidence="2" id="KW-1185">Reference proteome</keyword>
<dbReference type="EMBL" id="JACVVK020000354">
    <property type="protein sequence ID" value="KAK7477326.1"/>
    <property type="molecule type" value="Genomic_DNA"/>
</dbReference>
<evidence type="ECO:0000313" key="1">
    <source>
        <dbReference type="EMBL" id="KAK7477326.1"/>
    </source>
</evidence>
<dbReference type="Proteomes" id="UP001519460">
    <property type="component" value="Unassembled WGS sequence"/>
</dbReference>
<dbReference type="AlphaFoldDB" id="A0ABD0JQY6"/>
<name>A0ABD0JQY6_9CAEN</name>
<comment type="caution">
    <text evidence="1">The sequence shown here is derived from an EMBL/GenBank/DDBJ whole genome shotgun (WGS) entry which is preliminary data.</text>
</comment>